<organism evidence="2 3">
    <name type="scientific">Segatella bryantii</name>
    <name type="common">Prevotella bryantii</name>
    <dbReference type="NCBI Taxonomy" id="77095"/>
    <lineage>
        <taxon>Bacteria</taxon>
        <taxon>Pseudomonadati</taxon>
        <taxon>Bacteroidota</taxon>
        <taxon>Bacteroidia</taxon>
        <taxon>Bacteroidales</taxon>
        <taxon>Prevotellaceae</taxon>
        <taxon>Segatella</taxon>
    </lineage>
</organism>
<protein>
    <recommendedName>
        <fullName evidence="4">YitT family protein</fullName>
    </recommendedName>
</protein>
<dbReference type="RefSeq" id="WP_006282160.1">
    <property type="nucleotide sequence ID" value="NZ_BPTR01000001.1"/>
</dbReference>
<evidence type="ECO:0000313" key="3">
    <source>
        <dbReference type="Proteomes" id="UP000887043"/>
    </source>
</evidence>
<dbReference type="EMBL" id="BPTR01000001">
    <property type="protein sequence ID" value="GJG28232.1"/>
    <property type="molecule type" value="Genomic_DNA"/>
</dbReference>
<dbReference type="PANTHER" id="PTHR40078:SF1">
    <property type="entry name" value="INTEGRAL MEMBRANE PROTEIN"/>
    <property type="match status" value="1"/>
</dbReference>
<feature type="transmembrane region" description="Helical" evidence="1">
    <location>
        <begin position="65"/>
        <end position="86"/>
    </location>
</feature>
<dbReference type="AlphaFoldDB" id="A0AA37HYI5"/>
<dbReference type="InterPro" id="IPR038750">
    <property type="entry name" value="YczE/YyaS-like"/>
</dbReference>
<gene>
    <name evidence="2" type="ORF">PRRU23_19320</name>
</gene>
<feature type="transmembrane region" description="Helical" evidence="1">
    <location>
        <begin position="198"/>
        <end position="219"/>
    </location>
</feature>
<name>A0AA37HYI5_SEGBR</name>
<dbReference type="Pfam" id="PF19700">
    <property type="entry name" value="DUF6198"/>
    <property type="match status" value="1"/>
</dbReference>
<evidence type="ECO:0008006" key="4">
    <source>
        <dbReference type="Google" id="ProtNLM"/>
    </source>
</evidence>
<reference evidence="2" key="1">
    <citation type="submission" date="2021-08" db="EMBL/GenBank/DDBJ databases">
        <title>Prevotella lacticifex sp. nov., isolated from rumen of cow.</title>
        <authorList>
            <person name="Shinkai T."/>
            <person name="Ikeyama N."/>
            <person name="Kumagai M."/>
            <person name="Ohmori H."/>
            <person name="Sakamoto M."/>
            <person name="Ohkuma M."/>
            <person name="Mitsumori M."/>
        </authorList>
    </citation>
    <scope>NUCLEOTIDE SEQUENCE</scope>
    <source>
        <strain evidence="2">DSM 11371</strain>
    </source>
</reference>
<keyword evidence="1" id="KW-0472">Membrane</keyword>
<feature type="transmembrane region" description="Helical" evidence="1">
    <location>
        <begin position="174"/>
        <end position="192"/>
    </location>
</feature>
<dbReference type="Proteomes" id="UP000887043">
    <property type="component" value="Unassembled WGS sequence"/>
</dbReference>
<evidence type="ECO:0000256" key="1">
    <source>
        <dbReference type="SAM" id="Phobius"/>
    </source>
</evidence>
<accession>A0AA37HYI5</accession>
<dbReference type="PANTHER" id="PTHR40078">
    <property type="entry name" value="INTEGRAL MEMBRANE PROTEIN-RELATED"/>
    <property type="match status" value="1"/>
</dbReference>
<feature type="transmembrane region" description="Helical" evidence="1">
    <location>
        <begin position="20"/>
        <end position="45"/>
    </location>
</feature>
<comment type="caution">
    <text evidence="2">The sequence shown here is derived from an EMBL/GenBank/DDBJ whole genome shotgun (WGS) entry which is preliminary data.</text>
</comment>
<proteinExistence type="predicted"/>
<sequence length="248" mass="27750">MEHIMVLKDKVLGFVWQHVLLLFSLYVMTLGVAVCVRSAAGSSVISTLPYVFQQAGSQGISVPQWSIGIYTIMANFIFVLVQMIILRKQFEWVQLFQLVIGAFFGSLIDVNMLLTSWLVPTVLWSKLLAEWVGCTILGLGIALEVQCGSVTMPGEGMPIAISRVTGVEFPKVKIMVDVTLVVLAVVFSYIFFGTWQWHITGVGTLFAMVYVGIVVRIVAKHLGWFDSVLNYRPGFRRYIYGLARYIKP</sequence>
<feature type="transmembrane region" description="Helical" evidence="1">
    <location>
        <begin position="98"/>
        <end position="119"/>
    </location>
</feature>
<keyword evidence="1" id="KW-1133">Transmembrane helix</keyword>
<keyword evidence="1" id="KW-0812">Transmembrane</keyword>
<evidence type="ECO:0000313" key="2">
    <source>
        <dbReference type="EMBL" id="GJG28232.1"/>
    </source>
</evidence>